<dbReference type="PRINTS" id="PR00723">
    <property type="entry name" value="SUBTILISIN"/>
</dbReference>
<dbReference type="PANTHER" id="PTHR43806:SF11">
    <property type="entry name" value="CEREVISIN-RELATED"/>
    <property type="match status" value="1"/>
</dbReference>
<evidence type="ECO:0000256" key="5">
    <source>
        <dbReference type="PROSITE-ProRule" id="PRU01240"/>
    </source>
</evidence>
<keyword evidence="4 5" id="KW-0720">Serine protease</keyword>
<gene>
    <name evidence="8" type="ORF">ACFFSA_44290</name>
</gene>
<feature type="domain" description="Peptidase S8/S53" evidence="7">
    <location>
        <begin position="146"/>
        <end position="420"/>
    </location>
</feature>
<proteinExistence type="inferred from homology"/>
<evidence type="ECO:0000256" key="2">
    <source>
        <dbReference type="ARBA" id="ARBA00022670"/>
    </source>
</evidence>
<dbReference type="CDD" id="cd00306">
    <property type="entry name" value="Peptidases_S8_S53"/>
    <property type="match status" value="1"/>
</dbReference>
<dbReference type="RefSeq" id="WP_345002811.1">
    <property type="nucleotide sequence ID" value="NZ_BAAAXV010000012.1"/>
</dbReference>
<evidence type="ECO:0000256" key="4">
    <source>
        <dbReference type="ARBA" id="ARBA00022825"/>
    </source>
</evidence>
<dbReference type="InterPro" id="IPR050131">
    <property type="entry name" value="Peptidase_S8_subtilisin-like"/>
</dbReference>
<reference evidence="8 9" key="1">
    <citation type="submission" date="2024-09" db="EMBL/GenBank/DDBJ databases">
        <authorList>
            <person name="Sun Q."/>
            <person name="Mori K."/>
        </authorList>
    </citation>
    <scope>NUCLEOTIDE SEQUENCE [LARGE SCALE GENOMIC DNA]</scope>
    <source>
        <strain evidence="8 9">JCM 3143</strain>
    </source>
</reference>
<dbReference type="InterPro" id="IPR023827">
    <property type="entry name" value="Peptidase_S8_Asp-AS"/>
</dbReference>
<dbReference type="EMBL" id="JBHMBW010000080">
    <property type="protein sequence ID" value="MFB9630137.1"/>
    <property type="molecule type" value="Genomic_DNA"/>
</dbReference>
<evidence type="ECO:0000313" key="9">
    <source>
        <dbReference type="Proteomes" id="UP001589532"/>
    </source>
</evidence>
<name>A0ABV5SEQ8_9ACTN</name>
<feature type="active site" description="Charge relay system" evidence="5">
    <location>
        <position position="203"/>
    </location>
</feature>
<dbReference type="InterPro" id="IPR000209">
    <property type="entry name" value="Peptidase_S8/S53_dom"/>
</dbReference>
<comment type="caution">
    <text evidence="8">The sequence shown here is derived from an EMBL/GenBank/DDBJ whole genome shotgun (WGS) entry which is preliminary data.</text>
</comment>
<keyword evidence="2 5" id="KW-0645">Protease</keyword>
<evidence type="ECO:0000256" key="6">
    <source>
        <dbReference type="RuleBase" id="RU003355"/>
    </source>
</evidence>
<dbReference type="Proteomes" id="UP001589532">
    <property type="component" value="Unassembled WGS sequence"/>
</dbReference>
<dbReference type="PROSITE" id="PS51892">
    <property type="entry name" value="SUBTILASE"/>
    <property type="match status" value="1"/>
</dbReference>
<evidence type="ECO:0000256" key="1">
    <source>
        <dbReference type="ARBA" id="ARBA00011073"/>
    </source>
</evidence>
<dbReference type="InterPro" id="IPR036852">
    <property type="entry name" value="Peptidase_S8/S53_dom_sf"/>
</dbReference>
<dbReference type="InterPro" id="IPR023828">
    <property type="entry name" value="Peptidase_S8_Ser-AS"/>
</dbReference>
<feature type="active site" description="Charge relay system" evidence="5">
    <location>
        <position position="155"/>
    </location>
</feature>
<sequence>MATSDTRFWEQLEILNAALPHGMRAAAGPEGAAPGSGVQPRFAHLDGHVLVRDADADRAVAAVQDLLPGPDAVRVTGARHAGRGSVRRLAVGSRDLHRTVEHLAGENIASSLVHFVSVAGVNLCPGDEPVPSAGPLNPPLSGRDRGENVTVAVLDTGLVHDYLDHQWLAQSSGVPDIPLVTGDVTAAGDELDADGLIKPYVGHGTFIAGVLRCVAPAADVRVHNVFPYAGAALEDELGQTLLRIMDTHGWPDIISLSAGTRTGNAGELLGLAAFMDELAAHPGTLLVAAAGNDGETLPFWPAAYAAEPVNVSGDVVISVGALREDGLGRACFSNHGNWVTVYAPGERLVNAFTSGPYQYGYPHRTTCRFSDQGLYPGCSCLATLQDGDKATFTGLAEWSGTSFATPIVAGLVAARMSQEKVSSRAAAADLMAGRLAVPDLSGLLR</sequence>
<dbReference type="SUPFAM" id="SSF52743">
    <property type="entry name" value="Subtilisin-like"/>
    <property type="match status" value="1"/>
</dbReference>
<evidence type="ECO:0000313" key="8">
    <source>
        <dbReference type="EMBL" id="MFB9630137.1"/>
    </source>
</evidence>
<dbReference type="Gene3D" id="3.40.50.200">
    <property type="entry name" value="Peptidase S8/S53 domain"/>
    <property type="match status" value="1"/>
</dbReference>
<comment type="similarity">
    <text evidence="1 5 6">Belongs to the peptidase S8 family.</text>
</comment>
<accession>A0ABV5SEQ8</accession>
<dbReference type="InterPro" id="IPR015500">
    <property type="entry name" value="Peptidase_S8_subtilisin-rel"/>
</dbReference>
<dbReference type="PANTHER" id="PTHR43806">
    <property type="entry name" value="PEPTIDASE S8"/>
    <property type="match status" value="1"/>
</dbReference>
<dbReference type="PROSITE" id="PS00138">
    <property type="entry name" value="SUBTILASE_SER"/>
    <property type="match status" value="1"/>
</dbReference>
<evidence type="ECO:0000256" key="3">
    <source>
        <dbReference type="ARBA" id="ARBA00022801"/>
    </source>
</evidence>
<evidence type="ECO:0000259" key="7">
    <source>
        <dbReference type="Pfam" id="PF00082"/>
    </source>
</evidence>
<organism evidence="8 9">
    <name type="scientific">Nonomuraea helvata</name>
    <dbReference type="NCBI Taxonomy" id="37484"/>
    <lineage>
        <taxon>Bacteria</taxon>
        <taxon>Bacillati</taxon>
        <taxon>Actinomycetota</taxon>
        <taxon>Actinomycetes</taxon>
        <taxon>Streptosporangiales</taxon>
        <taxon>Streptosporangiaceae</taxon>
        <taxon>Nonomuraea</taxon>
    </lineage>
</organism>
<keyword evidence="3 5" id="KW-0378">Hydrolase</keyword>
<feature type="active site" description="Charge relay system" evidence="5">
    <location>
        <position position="402"/>
    </location>
</feature>
<protein>
    <submittedName>
        <fullName evidence="8">S8 family serine peptidase</fullName>
    </submittedName>
</protein>
<keyword evidence="9" id="KW-1185">Reference proteome</keyword>
<dbReference type="Pfam" id="PF00082">
    <property type="entry name" value="Peptidase_S8"/>
    <property type="match status" value="1"/>
</dbReference>
<dbReference type="PROSITE" id="PS00136">
    <property type="entry name" value="SUBTILASE_ASP"/>
    <property type="match status" value="1"/>
</dbReference>